<dbReference type="PANTHER" id="PTHR11697:SF230">
    <property type="entry name" value="ZINC FINGER, MYM DOMAIN CONTAINING 1"/>
    <property type="match status" value="1"/>
</dbReference>
<keyword evidence="2" id="KW-1185">Reference proteome</keyword>
<dbReference type="EMBL" id="JBBPBK010000003">
    <property type="protein sequence ID" value="KAK9288870.1"/>
    <property type="molecule type" value="Genomic_DNA"/>
</dbReference>
<evidence type="ECO:0000313" key="2">
    <source>
        <dbReference type="Proteomes" id="UP001415857"/>
    </source>
</evidence>
<organism evidence="1 2">
    <name type="scientific">Liquidambar formosana</name>
    <name type="common">Formosan gum</name>
    <dbReference type="NCBI Taxonomy" id="63359"/>
    <lineage>
        <taxon>Eukaryota</taxon>
        <taxon>Viridiplantae</taxon>
        <taxon>Streptophyta</taxon>
        <taxon>Embryophyta</taxon>
        <taxon>Tracheophyta</taxon>
        <taxon>Spermatophyta</taxon>
        <taxon>Magnoliopsida</taxon>
        <taxon>eudicotyledons</taxon>
        <taxon>Gunneridae</taxon>
        <taxon>Pentapetalae</taxon>
        <taxon>Saxifragales</taxon>
        <taxon>Altingiaceae</taxon>
        <taxon>Liquidambar</taxon>
    </lineage>
</organism>
<dbReference type="Proteomes" id="UP001415857">
    <property type="component" value="Unassembled WGS sequence"/>
</dbReference>
<dbReference type="InterPro" id="IPR055298">
    <property type="entry name" value="AtLOH3-like"/>
</dbReference>
<gene>
    <name evidence="1" type="ORF">L1049_017336</name>
</gene>
<evidence type="ECO:0000313" key="1">
    <source>
        <dbReference type="EMBL" id="KAK9288870.1"/>
    </source>
</evidence>
<dbReference type="PANTHER" id="PTHR11697">
    <property type="entry name" value="GENERAL TRANSCRIPTION FACTOR 2-RELATED ZINC FINGER PROTEIN"/>
    <property type="match status" value="1"/>
</dbReference>
<reference evidence="1 2" key="1">
    <citation type="journal article" date="2024" name="Plant J.">
        <title>Genome sequences and population genomics reveal climatic adaptation and genomic divergence between two closely related sweetgum species.</title>
        <authorList>
            <person name="Xu W.Q."/>
            <person name="Ren C.Q."/>
            <person name="Zhang X.Y."/>
            <person name="Comes H.P."/>
            <person name="Liu X.H."/>
            <person name="Li Y.G."/>
            <person name="Kettle C.J."/>
            <person name="Jalonen R."/>
            <person name="Gaisberger H."/>
            <person name="Ma Y.Z."/>
            <person name="Qiu Y.X."/>
        </authorList>
    </citation>
    <scope>NUCLEOTIDE SEQUENCE [LARGE SCALE GENOMIC DNA]</scope>
    <source>
        <strain evidence="1">Hangzhou</strain>
    </source>
</reference>
<name>A0AAP0S110_LIQFO</name>
<proteinExistence type="predicted"/>
<protein>
    <submittedName>
        <fullName evidence="1">Uncharacterized protein</fullName>
    </submittedName>
</protein>
<dbReference type="AlphaFoldDB" id="A0AAP0S110"/>
<comment type="caution">
    <text evidence="1">The sequence shown here is derived from an EMBL/GenBank/DDBJ whole genome shotgun (WGS) entry which is preliminary data.</text>
</comment>
<accession>A0AAP0S110</accession>
<sequence>MACLNLSDSFLAFNKEKLIRLAQFYPSDFSPLDLIAFGNQLDTYIFDMRFDNHFLQLKGVGGIAKKTVQKKKNISRGRNHVAHAWNLENWKLEE</sequence>